<evidence type="ECO:0000256" key="1">
    <source>
        <dbReference type="SAM" id="MobiDB-lite"/>
    </source>
</evidence>
<reference evidence="2 3" key="1">
    <citation type="submission" date="2018-05" db="EMBL/GenBank/DDBJ databases">
        <title>Comparative genomic sequence analysis between strain HN4 and CCM 8460T (Falsochrobactrum ovis) will provide more evidence to prove that HN4 is a new species of Falsochrobactrum.</title>
        <authorList>
            <person name="Lyu W."/>
            <person name="Sun L."/>
            <person name="Yao L."/>
        </authorList>
    </citation>
    <scope>NUCLEOTIDE SEQUENCE [LARGE SCALE GENOMIC DNA]</scope>
    <source>
        <strain evidence="2 3">HN4</strain>
    </source>
</reference>
<organism evidence="2 3">
    <name type="scientific">Falsochrobactrum shanghaiense</name>
    <dbReference type="NCBI Taxonomy" id="2201899"/>
    <lineage>
        <taxon>Bacteria</taxon>
        <taxon>Pseudomonadati</taxon>
        <taxon>Pseudomonadota</taxon>
        <taxon>Alphaproteobacteria</taxon>
        <taxon>Hyphomicrobiales</taxon>
        <taxon>Brucellaceae</taxon>
        <taxon>Falsochrobactrum</taxon>
    </lineage>
</organism>
<accession>A0A316JE22</accession>
<dbReference type="RefSeq" id="WP_109705749.1">
    <property type="nucleotide sequence ID" value="NZ_QGDB01000002.1"/>
</dbReference>
<feature type="compositionally biased region" description="Low complexity" evidence="1">
    <location>
        <begin position="155"/>
        <end position="174"/>
    </location>
</feature>
<dbReference type="Pfam" id="PF05037">
    <property type="entry name" value="DUF669"/>
    <property type="match status" value="1"/>
</dbReference>
<dbReference type="InterPro" id="IPR007731">
    <property type="entry name" value="DUF669"/>
</dbReference>
<dbReference type="AlphaFoldDB" id="A0A316JE22"/>
<feature type="region of interest" description="Disordered" evidence="1">
    <location>
        <begin position="135"/>
        <end position="182"/>
    </location>
</feature>
<dbReference type="Proteomes" id="UP000245865">
    <property type="component" value="Unassembled WGS sequence"/>
</dbReference>
<sequence>MAKLATRFNATDHDTTQSDYAELPNGTYVMEVEAADVAATSTGSGTILKTTMKVLEPQEQEGRKLFTNYNIENKNPQAQEIGQRQLASLCRAIGVSAVDDTEDLLFKSFTARVALGRPSKDGQYPARAEIKRYYYPDEGNVPPAEIDATQPTAPRPANDNRPAAANSNQPAAAAEGKKRPWG</sequence>
<evidence type="ECO:0000313" key="3">
    <source>
        <dbReference type="Proteomes" id="UP000245865"/>
    </source>
</evidence>
<dbReference type="EMBL" id="QGDB01000002">
    <property type="protein sequence ID" value="PWL18855.1"/>
    <property type="molecule type" value="Genomic_DNA"/>
</dbReference>
<evidence type="ECO:0000313" key="2">
    <source>
        <dbReference type="EMBL" id="PWL18855.1"/>
    </source>
</evidence>
<dbReference type="OrthoDB" id="5220at2"/>
<protein>
    <recommendedName>
        <fullName evidence="4">DUF669 domain-containing protein</fullName>
    </recommendedName>
</protein>
<name>A0A316JE22_9HYPH</name>
<gene>
    <name evidence="2" type="ORF">DKP76_07275</name>
</gene>
<evidence type="ECO:0008006" key="4">
    <source>
        <dbReference type="Google" id="ProtNLM"/>
    </source>
</evidence>
<proteinExistence type="predicted"/>
<keyword evidence="3" id="KW-1185">Reference proteome</keyword>
<feature type="region of interest" description="Disordered" evidence="1">
    <location>
        <begin position="1"/>
        <end position="21"/>
    </location>
</feature>
<comment type="caution">
    <text evidence="2">The sequence shown here is derived from an EMBL/GenBank/DDBJ whole genome shotgun (WGS) entry which is preliminary data.</text>
</comment>